<protein>
    <submittedName>
        <fullName evidence="3">Uncharacterized protein</fullName>
    </submittedName>
</protein>
<dbReference type="RefSeq" id="WP_166178083.1">
    <property type="nucleotide sequence ID" value="NZ_CP045119.1"/>
</dbReference>
<reference evidence="3 4" key="1">
    <citation type="submission" date="2019-10" db="EMBL/GenBank/DDBJ databases">
        <title>Rubrobacter sp nov SCSIO 52090 isolated from a deep-sea sediment in the South China Sea.</title>
        <authorList>
            <person name="Chen R.W."/>
        </authorList>
    </citation>
    <scope>NUCLEOTIDE SEQUENCE [LARGE SCALE GENOMIC DNA]</scope>
    <source>
        <strain evidence="3 4">SCSIO 52909</strain>
    </source>
</reference>
<dbReference type="Proteomes" id="UP000501452">
    <property type="component" value="Chromosome"/>
</dbReference>
<gene>
    <name evidence="3" type="ORF">GBA63_17070</name>
</gene>
<organism evidence="3 4">
    <name type="scientific">Rubrobacter tropicus</name>
    <dbReference type="NCBI Taxonomy" id="2653851"/>
    <lineage>
        <taxon>Bacteria</taxon>
        <taxon>Bacillati</taxon>
        <taxon>Actinomycetota</taxon>
        <taxon>Rubrobacteria</taxon>
        <taxon>Rubrobacterales</taxon>
        <taxon>Rubrobacteraceae</taxon>
        <taxon>Rubrobacter</taxon>
    </lineage>
</organism>
<dbReference type="AlphaFoldDB" id="A0A6G8QD33"/>
<sequence>MDFVDLQRRKQDHARARRKPEASQRSVTRGPLLMLGTGFVLGSSVSYFYSNLLYTPGVSALMLLAATLALACYFGWLLLGRRPGRTGPKIGSEKQLLLAILDREGGITPVEAALETSLTVDEAEDIMTRLADRGHLMVEGRDGALFYTLPGRRPASETGTP</sequence>
<evidence type="ECO:0000256" key="2">
    <source>
        <dbReference type="SAM" id="Phobius"/>
    </source>
</evidence>
<proteinExistence type="predicted"/>
<keyword evidence="2" id="KW-1133">Transmembrane helix</keyword>
<name>A0A6G8QD33_9ACTN</name>
<feature type="region of interest" description="Disordered" evidence="1">
    <location>
        <begin position="1"/>
        <end position="25"/>
    </location>
</feature>
<accession>A0A6G8QD33</accession>
<keyword evidence="4" id="KW-1185">Reference proteome</keyword>
<keyword evidence="2" id="KW-0812">Transmembrane</keyword>
<dbReference type="KEGG" id="rub:GBA63_17070"/>
<evidence type="ECO:0000313" key="3">
    <source>
        <dbReference type="EMBL" id="QIN84167.1"/>
    </source>
</evidence>
<feature type="transmembrane region" description="Helical" evidence="2">
    <location>
        <begin position="61"/>
        <end position="79"/>
    </location>
</feature>
<dbReference type="EMBL" id="CP045119">
    <property type="protein sequence ID" value="QIN84167.1"/>
    <property type="molecule type" value="Genomic_DNA"/>
</dbReference>
<evidence type="ECO:0000313" key="4">
    <source>
        <dbReference type="Proteomes" id="UP000501452"/>
    </source>
</evidence>
<evidence type="ECO:0000256" key="1">
    <source>
        <dbReference type="SAM" id="MobiDB-lite"/>
    </source>
</evidence>
<keyword evidence="2" id="KW-0472">Membrane</keyword>
<feature type="transmembrane region" description="Helical" evidence="2">
    <location>
        <begin position="27"/>
        <end position="49"/>
    </location>
</feature>